<feature type="region of interest" description="Disordered" evidence="3">
    <location>
        <begin position="1"/>
        <end position="25"/>
    </location>
</feature>
<feature type="compositionally biased region" description="Basic and acidic residues" evidence="3">
    <location>
        <begin position="155"/>
        <end position="166"/>
    </location>
</feature>
<reference evidence="4 5" key="2">
    <citation type="journal article" date="2014" name="J. Gen. Appl. Microbiol.">
        <title>The early diverging ascomycetous budding yeast Saitoella complicata has three histone deacetylases belonging to the Clr6, Hos2, and Rpd3 lineages.</title>
        <authorList>
            <person name="Nishida H."/>
            <person name="Matsumoto T."/>
            <person name="Kondo S."/>
            <person name="Hamamoto M."/>
            <person name="Yoshikawa H."/>
        </authorList>
    </citation>
    <scope>NUCLEOTIDE SEQUENCE [LARGE SCALE GENOMIC DNA]</scope>
    <source>
        <strain evidence="4 5">NRRL Y-17804</strain>
    </source>
</reference>
<keyword evidence="1" id="KW-0880">Kelch repeat</keyword>
<feature type="compositionally biased region" description="Basic and acidic residues" evidence="3">
    <location>
        <begin position="96"/>
        <end position="106"/>
    </location>
</feature>
<comment type="caution">
    <text evidence="4">The sequence shown here is derived from an EMBL/GenBank/DDBJ whole genome shotgun (WGS) entry which is preliminary data.</text>
</comment>
<sequence>MLQRSARPGNNSFYDNDQTETSDIQIDIDSLFRLEADEEMSSRKDKEGKHRESRHSLAAGLRRLGIHTKSSGKSLRDSVIVAETASLADRSLAAPSDDRDHNEDTHSPALTTPGMTIATSDNDSIHSSNSRNSSRKSVMSSILTPSRKRIFGSKEQLRDLSRERTVDTAMSTSSSSPEVGKDCSSSRQGTSSLARPDTEDDIEVSGLRPSRHTYIPSPMIQTPPMTTIPGTAAPMRRNTETLFTKVPVSPGVAPASVDRQQLDRKGSMMGTAPFRHAETAPTPSTRPGLSTNRSSVGDRDRERDRNTNANTKQPDELKPSRQGSGATSIAEDAFRRDSDILGNYVPGKEEILPAPSCGMYWSRPGLLNPNPSTGPVLGQRNINTRKPIRAHTVNVVGSSLWVFGGCDQSTCFNKVEVFDGDTMSWGTPTLIGDLPPPCRAHTATLVNKTQIVVFGGGDGPRYNNDVYTLDTTTHRWSKPEIAEGPVPSPRRAHTACYRASKNEIIVFGGGDGIKALNDLWSLECGDIYAPMRWTLLHPGGKRPISRGYHTANLVGEKMVVLGGSDGHECFSDCHVLDLGSMIWHRVHISPSPSPELAFPRLSHTSTQVGSYLFIIGGHDGSKYSSDVLLFNLVTLSWEKRRLHGHLPAGRGYHTCALYDSRLFVIGGFDGHDVFDEVFVLELAGFAYLPQINRFSVEL</sequence>
<feature type="compositionally biased region" description="Basic and acidic residues" evidence="3">
    <location>
        <begin position="296"/>
        <end position="306"/>
    </location>
</feature>
<dbReference type="AlphaFoldDB" id="A0A0E9NJV4"/>
<feature type="compositionally biased region" description="Polar residues" evidence="3">
    <location>
        <begin position="168"/>
        <end position="193"/>
    </location>
</feature>
<proteinExistence type="predicted"/>
<reference evidence="4 5" key="1">
    <citation type="journal article" date="2011" name="J. Gen. Appl. Microbiol.">
        <title>Draft genome sequencing of the enigmatic yeast Saitoella complicata.</title>
        <authorList>
            <person name="Nishida H."/>
            <person name="Hamamoto M."/>
            <person name="Sugiyama J."/>
        </authorList>
    </citation>
    <scope>NUCLEOTIDE SEQUENCE [LARGE SCALE GENOMIC DNA]</scope>
    <source>
        <strain evidence="4 5">NRRL Y-17804</strain>
    </source>
</reference>
<feature type="compositionally biased region" description="Basic and acidic residues" evidence="3">
    <location>
        <begin position="37"/>
        <end position="50"/>
    </location>
</feature>
<dbReference type="EMBL" id="BACD03000027">
    <property type="protein sequence ID" value="GAO49961.1"/>
    <property type="molecule type" value="Genomic_DNA"/>
</dbReference>
<protein>
    <recommendedName>
        <fullName evidence="6">Tip elongation aberrant protein 1</fullName>
    </recommendedName>
</protein>
<feature type="region of interest" description="Disordered" evidence="3">
    <location>
        <begin position="37"/>
        <end position="77"/>
    </location>
</feature>
<feature type="compositionally biased region" description="Low complexity" evidence="3">
    <location>
        <begin position="215"/>
        <end position="225"/>
    </location>
</feature>
<feature type="compositionally biased region" description="Polar residues" evidence="3">
    <location>
        <begin position="108"/>
        <end position="119"/>
    </location>
</feature>
<evidence type="ECO:0000313" key="5">
    <source>
        <dbReference type="Proteomes" id="UP000033140"/>
    </source>
</evidence>
<evidence type="ECO:0000256" key="1">
    <source>
        <dbReference type="ARBA" id="ARBA00022441"/>
    </source>
</evidence>
<keyword evidence="2" id="KW-0677">Repeat</keyword>
<evidence type="ECO:0008006" key="6">
    <source>
        <dbReference type="Google" id="ProtNLM"/>
    </source>
</evidence>
<feature type="region of interest" description="Disordered" evidence="3">
    <location>
        <begin position="91"/>
        <end position="225"/>
    </location>
</feature>
<feature type="region of interest" description="Disordered" evidence="3">
    <location>
        <begin position="271"/>
        <end position="333"/>
    </location>
</feature>
<dbReference type="Gene3D" id="2.120.10.80">
    <property type="entry name" value="Kelch-type beta propeller"/>
    <property type="match status" value="2"/>
</dbReference>
<organism evidence="4 5">
    <name type="scientific">Saitoella complicata (strain BCRC 22490 / CBS 7301 / JCM 7358 / NBRC 10748 / NRRL Y-17804)</name>
    <dbReference type="NCBI Taxonomy" id="698492"/>
    <lineage>
        <taxon>Eukaryota</taxon>
        <taxon>Fungi</taxon>
        <taxon>Dikarya</taxon>
        <taxon>Ascomycota</taxon>
        <taxon>Taphrinomycotina</taxon>
        <taxon>Taphrinomycotina incertae sedis</taxon>
        <taxon>Saitoella</taxon>
    </lineage>
</organism>
<reference evidence="4 5" key="3">
    <citation type="journal article" date="2015" name="Genome Announc.">
        <title>Draft Genome Sequence of the Archiascomycetous Yeast Saitoella complicata.</title>
        <authorList>
            <person name="Yamauchi K."/>
            <person name="Kondo S."/>
            <person name="Hamamoto M."/>
            <person name="Takahashi Y."/>
            <person name="Ogura Y."/>
            <person name="Hayashi T."/>
            <person name="Nishida H."/>
        </authorList>
    </citation>
    <scope>NUCLEOTIDE SEQUENCE [LARGE SCALE GENOMIC DNA]</scope>
    <source>
        <strain evidence="4 5">NRRL Y-17804</strain>
    </source>
</reference>
<dbReference type="Pfam" id="PF01344">
    <property type="entry name" value="Kelch_1"/>
    <property type="match status" value="1"/>
</dbReference>
<feature type="compositionally biased region" description="Polar residues" evidence="3">
    <location>
        <begin position="281"/>
        <end position="295"/>
    </location>
</feature>
<dbReference type="Proteomes" id="UP000033140">
    <property type="component" value="Unassembled WGS sequence"/>
</dbReference>
<gene>
    <name evidence="4" type="ORF">G7K_4096-t1</name>
</gene>
<evidence type="ECO:0000256" key="3">
    <source>
        <dbReference type="SAM" id="MobiDB-lite"/>
    </source>
</evidence>
<feature type="compositionally biased region" description="Polar residues" evidence="3">
    <location>
        <begin position="8"/>
        <end position="24"/>
    </location>
</feature>
<evidence type="ECO:0000313" key="4">
    <source>
        <dbReference type="EMBL" id="GAO49961.1"/>
    </source>
</evidence>
<dbReference type="PANTHER" id="PTHR46093:SF3">
    <property type="entry name" value="ACYL-COA-BINDING DOMAIN-CONTAINING PROTEIN 4"/>
    <property type="match status" value="1"/>
</dbReference>
<name>A0A0E9NJV4_SAICN</name>
<dbReference type="InterPro" id="IPR015915">
    <property type="entry name" value="Kelch-typ_b-propeller"/>
</dbReference>
<feature type="compositionally biased region" description="Low complexity" evidence="3">
    <location>
        <begin position="120"/>
        <end position="142"/>
    </location>
</feature>
<keyword evidence="5" id="KW-1185">Reference proteome</keyword>
<dbReference type="STRING" id="698492.A0A0E9NJV4"/>
<dbReference type="InterPro" id="IPR006652">
    <property type="entry name" value="Kelch_1"/>
</dbReference>
<evidence type="ECO:0000256" key="2">
    <source>
        <dbReference type="ARBA" id="ARBA00022737"/>
    </source>
</evidence>
<dbReference type="SUPFAM" id="SSF117281">
    <property type="entry name" value="Kelch motif"/>
    <property type="match status" value="2"/>
</dbReference>
<dbReference type="PANTHER" id="PTHR46093">
    <property type="entry name" value="ACYL-COA-BINDING DOMAIN-CONTAINING PROTEIN 5"/>
    <property type="match status" value="1"/>
</dbReference>
<accession>A0A0E9NJV4</accession>
<dbReference type="Pfam" id="PF24681">
    <property type="entry name" value="Kelch_KLHDC2_KLHL20_DRC7"/>
    <property type="match status" value="1"/>
</dbReference>